<proteinExistence type="predicted"/>
<comment type="caution">
    <text evidence="1">The sequence shown here is derived from an EMBL/GenBank/DDBJ whole genome shotgun (WGS) entry which is preliminary data.</text>
</comment>
<gene>
    <name evidence="1" type="ORF">L3Q82_023986</name>
</gene>
<accession>A0ACB8WU98</accession>
<reference evidence="1" key="1">
    <citation type="submission" date="2022-04" db="EMBL/GenBank/DDBJ databases">
        <title>Jade perch genome.</title>
        <authorList>
            <person name="Chao B."/>
        </authorList>
    </citation>
    <scope>NUCLEOTIDE SEQUENCE</scope>
    <source>
        <strain evidence="1">CB-2022</strain>
    </source>
</reference>
<organism evidence="1 2">
    <name type="scientific">Scortum barcoo</name>
    <name type="common">barcoo grunter</name>
    <dbReference type="NCBI Taxonomy" id="214431"/>
    <lineage>
        <taxon>Eukaryota</taxon>
        <taxon>Metazoa</taxon>
        <taxon>Chordata</taxon>
        <taxon>Craniata</taxon>
        <taxon>Vertebrata</taxon>
        <taxon>Euteleostomi</taxon>
        <taxon>Actinopterygii</taxon>
        <taxon>Neopterygii</taxon>
        <taxon>Teleostei</taxon>
        <taxon>Neoteleostei</taxon>
        <taxon>Acanthomorphata</taxon>
        <taxon>Eupercaria</taxon>
        <taxon>Centrarchiformes</taxon>
        <taxon>Terapontoidei</taxon>
        <taxon>Terapontidae</taxon>
        <taxon>Scortum</taxon>
    </lineage>
</organism>
<dbReference type="Proteomes" id="UP000831701">
    <property type="component" value="Chromosome 6"/>
</dbReference>
<evidence type="ECO:0000313" key="2">
    <source>
        <dbReference type="Proteomes" id="UP000831701"/>
    </source>
</evidence>
<protein>
    <submittedName>
        <fullName evidence="1">Uncharacterized protein</fullName>
    </submittedName>
</protein>
<keyword evidence="2" id="KW-1185">Reference proteome</keyword>
<sequence length="2027" mass="230414">MDTCRVRAWVFLLLLWQDESLASQFPTQLMIQTDKLVMPNQPDITLIDKQQKKAVVIDVAVQSDSNIRTKEHEKLVKYQGLKEESDKMWGVKATVVPVVIGALEAVIPKMGGFRLVVCITLSHRIKEWVDQMQKELVSLADMATAGKSLTQIFLRNQHLYSVEQNDAEELVARAATQIEQLLRKRSAALEDVRELVSECIYSFTEFNYLCEKRCDCVCMLEKYAEQSFQSKSLSYFTPQKLATAAENFQMEHQWKDEFEDDEIAYYNSKDNLDANETEGRKYRIRPDFKEDPSFKRLTDHNHTAVHIPTDIYDGSTIVLNELNWTEALEEVFKKNREDDPTLLWQVFGSATGLARYYPASPWMDARKTPSKIDLYDVRRRPWYIQGAASPKDMLILVDASGSVSGLTLKLIRTSVSEMLETLSDDDYVNVVYVVTRCSVPQFNTRVKKTACFDHLVQANVRNKKLLKDAVQNITAKGITNYTKGFEFAFKQLSATNVTRANCNKIIMLFTDGGEERAQAILENYNADKKVRIFTFSVGQHNYDKGPIQWMACSNKGYFYEIPSIGAIRINTQEYLDVLGRPMVLADKQAKQVQWTNVYLDALHQNQLILGVMGIDVSLDDIKKLTPRFTIGPNGYYFAIDPNGYVLLHPNLQPKTKISSFPQNPKFQEPVTLDFLDAELENDIKVEIRKMMIDGETGERTINTLVKTQDERYIDRGVRTYTWGPVNGTDYSLALVLPRYSEHFIQAKLGNDMKQAMSMETIQLERFDEYGYTFIAPREYCKELKSSPNNTQFLLDFSQYIDRNTPDACNVSLVSRLILDAGLTAELVKLWNEQTVDGIVARFVATDGGITRVYPRSAGEEWTENPETYESSFYKRTLDNEIYIFTAPSFNEGRDPVSESGILVSKVVDLTIGEVTLKPAVVGVKLNVSFWMNSFMNATLKLNCKDEICGCLRNDMHVDCVILDDGGFLLMSNQDEYITLIGQFFGEVDPVLMINLVNTSLYSFNKTYDYQSVCDPERDNKAAAGPRSVFVPTIADLLSIGWWASSAAWSILQQLFFGLMFPNLLEAAESADEDIPDAMFKESCITEQTQYFFDNDETSYSGVLDCGNCSRMYRAEKLPNTNLVFLITDAKATCLSCDPRLLRQAEQPSEGPDPCELAQNPRYRKGPDVCFDNNENVRHNRTCAFVHRTSLERALLVMLHIVVSILLIITTYKLHCCHILTQGRRNALQDYQKTDGTRLIVPSPDSLPLTKSKSVSMANGQVCQSLQPQQKTPLHLQLSAVVEHLLLSVFFIIHTGSVRATLRSGRWRIPLTRSLSLSFFSPLVLFLSDYVRECIVGTGQSYRGRRSVTVSGILCQAWASPIPHEHKFMSKRFRKKDLRENYCRNPDNSTVGPWCFTTDPRPHLRHQECGIPQCSQVECMNCNGEDYRGPMDHTESGRECQRWDLDEPHKHLYHPKRYPDNGLDDNYCRNPDGRHRPWCFTTDPNTPWEYCDIKVCETPPKSNVVETTECYHGRGEGYRGTVDILPTGLTCQRWDSQYPHNHTFIPQAYPCKDLRENYCRNPDGQEFPWCFTTDPRVRTMFCTNIPQCGTQNKPVSDCYEGFGENYQGEQSRTRSKLPCAPWRDHSNSGERGMLMAALEGNYCRNPDKDKHGPWCYTNNSAIPWDYCNVKPCECDASQNTIPLGELSSVGCFVHKRTRIVGGGPVGISDGSWMVSIQKGSVHWCGGSLIREEWVLTDRQCFSSCVPDLSEYRVWLGVSDIGEDAADLSKRQEVRIAHVICGPEGSSLALIRLSKPALPADNVHTIQLPVAGCSIPEGTVCKMYGWGETKVIRPMMVLLSANLMMVLEFWVAHTVMREQGVKQRAEHTALKGHLVFRVRVENVMLRIRTAWGLPVRKFRIQSQRVVLSPRTEEMKFDLFTLSGTGYDDVLKAVNLPIVTNERCREMHRGNLHITNTKICAGGKRNEGVCERDYGGPLVCQDGEIKVIVGVSVHGRGCARANQPGIFINVPFYTQWIYKVFKYYPNPESI</sequence>
<dbReference type="EMBL" id="CM041536">
    <property type="protein sequence ID" value="KAI3371389.1"/>
    <property type="molecule type" value="Genomic_DNA"/>
</dbReference>
<evidence type="ECO:0000313" key="1">
    <source>
        <dbReference type="EMBL" id="KAI3371389.1"/>
    </source>
</evidence>
<name>A0ACB8WU98_9TELE</name>